<dbReference type="Proteomes" id="UP001210925">
    <property type="component" value="Unassembled WGS sequence"/>
</dbReference>
<organism evidence="2 3">
    <name type="scientific">Boothiomyces macroporosus</name>
    <dbReference type="NCBI Taxonomy" id="261099"/>
    <lineage>
        <taxon>Eukaryota</taxon>
        <taxon>Fungi</taxon>
        <taxon>Fungi incertae sedis</taxon>
        <taxon>Chytridiomycota</taxon>
        <taxon>Chytridiomycota incertae sedis</taxon>
        <taxon>Chytridiomycetes</taxon>
        <taxon>Rhizophydiales</taxon>
        <taxon>Terramycetaceae</taxon>
        <taxon>Boothiomyces</taxon>
    </lineage>
</organism>
<sequence>MQEPFKVNLYKSHFTIQDNETTHQYHGPLKCLIDGINRLEIPPELSQYLGDHFESGRLKVQVTDYRYEPSITKKLYLEPTSESILADVEQLKTVEWTEDFKNHIEAQILVNTFQLNLNPSPAAAIINTQREYNTRKYNLKRKRVSNFDDKQVEETKRKESAKLMLLMDKSKDVAFYPRFSQLAFVEDWRQKQKMASEEQLIGLGDKNKIKINVQGISKRLYVRSDLNLILKRVVNINLDRIYSILNVYELDGGQYEGVLRWGTQEGTAIDGDTIRFPLGNKPAVDYYIAHFKGFYGIIHKLISDSAMQPGQ</sequence>
<keyword evidence="3" id="KW-1185">Reference proteome</keyword>
<dbReference type="InterPro" id="IPR046468">
    <property type="entry name" value="Spt20-like_SEP"/>
</dbReference>
<evidence type="ECO:0000259" key="1">
    <source>
        <dbReference type="Pfam" id="PF12090"/>
    </source>
</evidence>
<evidence type="ECO:0000313" key="3">
    <source>
        <dbReference type="Proteomes" id="UP001210925"/>
    </source>
</evidence>
<proteinExistence type="predicted"/>
<comment type="caution">
    <text evidence="2">The sequence shown here is derived from an EMBL/GenBank/DDBJ whole genome shotgun (WGS) entry which is preliminary data.</text>
</comment>
<dbReference type="EMBL" id="JADGKB010000087">
    <property type="protein sequence ID" value="KAJ3254352.1"/>
    <property type="molecule type" value="Genomic_DNA"/>
</dbReference>
<evidence type="ECO:0000313" key="2">
    <source>
        <dbReference type="EMBL" id="KAJ3254352.1"/>
    </source>
</evidence>
<reference evidence="2" key="1">
    <citation type="submission" date="2020-05" db="EMBL/GenBank/DDBJ databases">
        <title>Phylogenomic resolution of chytrid fungi.</title>
        <authorList>
            <person name="Stajich J.E."/>
            <person name="Amses K."/>
            <person name="Simmons R."/>
            <person name="Seto K."/>
            <person name="Myers J."/>
            <person name="Bonds A."/>
            <person name="Quandt C.A."/>
            <person name="Barry K."/>
            <person name="Liu P."/>
            <person name="Grigoriev I."/>
            <person name="Longcore J.E."/>
            <person name="James T.Y."/>
        </authorList>
    </citation>
    <scope>NUCLEOTIDE SEQUENCE</scope>
    <source>
        <strain evidence="2">PLAUS21</strain>
    </source>
</reference>
<dbReference type="AlphaFoldDB" id="A0AAD5UCS6"/>
<feature type="domain" description="Spt20-like SEP" evidence="1">
    <location>
        <begin position="5"/>
        <end position="124"/>
    </location>
</feature>
<protein>
    <recommendedName>
        <fullName evidence="1">Spt20-like SEP domain-containing protein</fullName>
    </recommendedName>
</protein>
<gene>
    <name evidence="2" type="ORF">HK103_007234</name>
</gene>
<accession>A0AAD5UCS6</accession>
<dbReference type="Pfam" id="PF12090">
    <property type="entry name" value="Spt20_SEP"/>
    <property type="match status" value="1"/>
</dbReference>
<name>A0AAD5UCS6_9FUNG</name>